<proteinExistence type="predicted"/>
<dbReference type="Proteomes" id="UP000633219">
    <property type="component" value="Unassembled WGS sequence"/>
</dbReference>
<evidence type="ECO:0000313" key="1">
    <source>
        <dbReference type="EMBL" id="MBL0370414.1"/>
    </source>
</evidence>
<protein>
    <submittedName>
        <fullName evidence="1">DUF1127 domain-containing protein</fullName>
    </submittedName>
</protein>
<organism evidence="1 2">
    <name type="scientific">Rhizobium setariae</name>
    <dbReference type="NCBI Taxonomy" id="2801340"/>
    <lineage>
        <taxon>Bacteria</taxon>
        <taxon>Pseudomonadati</taxon>
        <taxon>Pseudomonadota</taxon>
        <taxon>Alphaproteobacteria</taxon>
        <taxon>Hyphomicrobiales</taxon>
        <taxon>Rhizobiaceae</taxon>
        <taxon>Rhizobium/Agrobacterium group</taxon>
        <taxon>Rhizobium</taxon>
    </lineage>
</organism>
<evidence type="ECO:0000313" key="2">
    <source>
        <dbReference type="Proteomes" id="UP000633219"/>
    </source>
</evidence>
<dbReference type="EMBL" id="JAEQNC010000001">
    <property type="protein sequence ID" value="MBL0370414.1"/>
    <property type="molecule type" value="Genomic_DNA"/>
</dbReference>
<keyword evidence="2" id="KW-1185">Reference proteome</keyword>
<accession>A0A936YLL2</accession>
<reference evidence="1" key="1">
    <citation type="submission" date="2021-01" db="EMBL/GenBank/DDBJ databases">
        <title>Rhizobium sp. strain KVB221 16S ribosomal RNA gene Genome sequencing and assembly.</title>
        <authorList>
            <person name="Kang M."/>
        </authorList>
    </citation>
    <scope>NUCLEOTIDE SEQUENCE</scope>
    <source>
        <strain evidence="1">KVB221</strain>
    </source>
</reference>
<comment type="caution">
    <text evidence="1">The sequence shown here is derived from an EMBL/GenBank/DDBJ whole genome shotgun (WGS) entry which is preliminary data.</text>
</comment>
<gene>
    <name evidence="1" type="ORF">JJB09_00085</name>
</gene>
<sequence length="87" mass="9522">MTFESIPSAGIIQSLLARASSAFAGNRQTRANREVLRDLASHPDYLLFDIGISRDDVEFALYCPSSAEAASLLVRARRNPLRDGKAI</sequence>
<dbReference type="RefSeq" id="WP_201651584.1">
    <property type="nucleotide sequence ID" value="NZ_JAEQNC010000001.1"/>
</dbReference>
<name>A0A936YLL2_9HYPH</name>
<dbReference type="AlphaFoldDB" id="A0A936YLL2"/>